<evidence type="ECO:0000313" key="3">
    <source>
        <dbReference type="Proteomes" id="UP001235849"/>
    </source>
</evidence>
<dbReference type="Gene3D" id="1.25.40.10">
    <property type="entry name" value="Tetratricopeptide repeat domain"/>
    <property type="match status" value="1"/>
</dbReference>
<gene>
    <name evidence="2" type="ORF">PMG25_00975</name>
</gene>
<accession>A0ABT7B0G5</accession>
<dbReference type="Proteomes" id="UP001235849">
    <property type="component" value="Unassembled WGS sequence"/>
</dbReference>
<comment type="caution">
    <text evidence="2">The sequence shown here is derived from an EMBL/GenBank/DDBJ whole genome shotgun (WGS) entry which is preliminary data.</text>
</comment>
<feature type="region of interest" description="Disordered" evidence="1">
    <location>
        <begin position="121"/>
        <end position="153"/>
    </location>
</feature>
<feature type="compositionally biased region" description="Basic and acidic residues" evidence="1">
    <location>
        <begin position="140"/>
        <end position="153"/>
    </location>
</feature>
<name>A0ABT7B0G5_9CYAN</name>
<sequence length="153" mass="17497">MKTFKKILIFVSIISFLGGTSLGMLRVFSSVINTEESNPASQSESPELTPEQTLIQQARGYEVVLQREPENRIALEGLLVVRLQMNDLQNARIPLQKLVDLYPDDNTYQELMAQLENELQKRTNSTQNKDQTNINTNPDDLNKSEDKTQEENR</sequence>
<reference evidence="2 3" key="1">
    <citation type="submission" date="2023-01" db="EMBL/GenBank/DDBJ databases">
        <title>Novel diversity within Roseofilum (Cyanobacteria; Desertifilaceae) from marine benthic mats with descriptions of four novel species.</title>
        <authorList>
            <person name="Wang Y."/>
            <person name="Berthold D.E."/>
            <person name="Hu J."/>
            <person name="Lefler F.W."/>
            <person name="Laughinghouse H.D. IV."/>
        </authorList>
    </citation>
    <scope>NUCLEOTIDE SEQUENCE [LARGE SCALE GENOMIC DNA]</scope>
    <source>
        <strain evidence="2 3">BLCC-M114</strain>
    </source>
</reference>
<organism evidence="2 3">
    <name type="scientific">Roseofilum capinflatum BLCC-M114</name>
    <dbReference type="NCBI Taxonomy" id="3022440"/>
    <lineage>
        <taxon>Bacteria</taxon>
        <taxon>Bacillati</taxon>
        <taxon>Cyanobacteriota</taxon>
        <taxon>Cyanophyceae</taxon>
        <taxon>Desertifilales</taxon>
        <taxon>Desertifilaceae</taxon>
        <taxon>Roseofilum</taxon>
        <taxon>Roseofilum capinflatum</taxon>
    </lineage>
</organism>
<dbReference type="InterPro" id="IPR011990">
    <property type="entry name" value="TPR-like_helical_dom_sf"/>
</dbReference>
<dbReference type="EMBL" id="JAQOSO010000003">
    <property type="protein sequence ID" value="MDJ1172662.1"/>
    <property type="molecule type" value="Genomic_DNA"/>
</dbReference>
<keyword evidence="3" id="KW-1185">Reference proteome</keyword>
<dbReference type="SUPFAM" id="SSF48452">
    <property type="entry name" value="TPR-like"/>
    <property type="match status" value="1"/>
</dbReference>
<proteinExistence type="predicted"/>
<feature type="compositionally biased region" description="Polar residues" evidence="1">
    <location>
        <begin position="122"/>
        <end position="139"/>
    </location>
</feature>
<dbReference type="RefSeq" id="WP_283765044.1">
    <property type="nucleotide sequence ID" value="NZ_JAQOSO010000003.1"/>
</dbReference>
<protein>
    <submittedName>
        <fullName evidence="2">Tetratricopeptide repeat protein</fullName>
    </submittedName>
</protein>
<evidence type="ECO:0000256" key="1">
    <source>
        <dbReference type="SAM" id="MobiDB-lite"/>
    </source>
</evidence>
<evidence type="ECO:0000313" key="2">
    <source>
        <dbReference type="EMBL" id="MDJ1172662.1"/>
    </source>
</evidence>